<keyword evidence="2" id="KW-1185">Reference proteome</keyword>
<name>A0A4R3N640_9GAMM</name>
<organism evidence="1 2">
    <name type="scientific">Thiobaca trueperi</name>
    <dbReference type="NCBI Taxonomy" id="127458"/>
    <lineage>
        <taxon>Bacteria</taxon>
        <taxon>Pseudomonadati</taxon>
        <taxon>Pseudomonadota</taxon>
        <taxon>Gammaproteobacteria</taxon>
        <taxon>Chromatiales</taxon>
        <taxon>Chromatiaceae</taxon>
        <taxon>Thiobaca</taxon>
    </lineage>
</organism>
<comment type="caution">
    <text evidence="1">The sequence shown here is derived from an EMBL/GenBank/DDBJ whole genome shotgun (WGS) entry which is preliminary data.</text>
</comment>
<sequence>MLSLAAFVFIAENYHIFAASEMAANNDPMANSEESRRQRVRLARLEADMAYFQARLELIGEPDTNNLAAQRKVFNLLYKTVASKILKVKRRYADLN</sequence>
<dbReference type="Proteomes" id="UP000295717">
    <property type="component" value="Unassembled WGS sequence"/>
</dbReference>
<dbReference type="AlphaFoldDB" id="A0A4R3N640"/>
<protein>
    <submittedName>
        <fullName evidence="1">Uncharacterized protein</fullName>
    </submittedName>
</protein>
<accession>A0A4R3N640</accession>
<dbReference type="EMBL" id="SMAO01000001">
    <property type="protein sequence ID" value="TCT23937.1"/>
    <property type="molecule type" value="Genomic_DNA"/>
</dbReference>
<evidence type="ECO:0000313" key="2">
    <source>
        <dbReference type="Proteomes" id="UP000295717"/>
    </source>
</evidence>
<proteinExistence type="predicted"/>
<evidence type="ECO:0000313" key="1">
    <source>
        <dbReference type="EMBL" id="TCT23937.1"/>
    </source>
</evidence>
<reference evidence="1 2" key="1">
    <citation type="submission" date="2019-03" db="EMBL/GenBank/DDBJ databases">
        <title>Genomic Encyclopedia of Type Strains, Phase IV (KMG-IV): sequencing the most valuable type-strain genomes for metagenomic binning, comparative biology and taxonomic classification.</title>
        <authorList>
            <person name="Goeker M."/>
        </authorList>
    </citation>
    <scope>NUCLEOTIDE SEQUENCE [LARGE SCALE GENOMIC DNA]</scope>
    <source>
        <strain evidence="1 2">DSM 13587</strain>
    </source>
</reference>
<gene>
    <name evidence="1" type="ORF">EDC35_101252</name>
</gene>